<dbReference type="InterPro" id="IPR043129">
    <property type="entry name" value="ATPase_NBD"/>
</dbReference>
<feature type="binding site" evidence="6">
    <location>
        <position position="325"/>
    </location>
    <ligand>
        <name>substrate</name>
    </ligand>
</feature>
<dbReference type="EC" id="2.3.1.234" evidence="6"/>
<protein>
    <recommendedName>
        <fullName evidence="6">tRNA N6-adenosine threonylcarbamoyltransferase</fullName>
        <ecNumber evidence="6">2.3.1.234</ecNumber>
    </recommendedName>
    <alternativeName>
        <fullName evidence="6">N6-L-threonylcarbamoyladenine synthase</fullName>
        <shortName evidence="6">t(6)A synthase</shortName>
    </alternativeName>
    <alternativeName>
        <fullName evidence="6">t(6)A37 threonylcarbamoyladenosine biosynthesis protein TsaD</fullName>
    </alternativeName>
    <alternativeName>
        <fullName evidence="6">tRNA threonylcarbamoyladenosine biosynthesis protein TsaD</fullName>
    </alternativeName>
</protein>
<dbReference type="InterPro" id="IPR017861">
    <property type="entry name" value="KAE1/TsaD"/>
</dbReference>
<gene>
    <name evidence="6" type="primary">tsaD</name>
    <name evidence="9" type="ORF">A3B93_02395</name>
</gene>
<dbReference type="GO" id="GO:0005737">
    <property type="term" value="C:cytoplasm"/>
    <property type="evidence" value="ECO:0007669"/>
    <property type="project" value="UniProtKB-SubCell"/>
</dbReference>
<comment type="caution">
    <text evidence="6">Lacks conserved residue(s) required for the propagation of feature annotation.</text>
</comment>
<evidence type="ECO:0000256" key="4">
    <source>
        <dbReference type="ARBA" id="ARBA00023315"/>
    </source>
</evidence>
<dbReference type="FunFam" id="3.30.420.40:FF:000012">
    <property type="entry name" value="tRNA N6-adenosine threonylcarbamoyltransferase"/>
    <property type="match status" value="1"/>
</dbReference>
<keyword evidence="4 6" id="KW-0012">Acyltransferase</keyword>
<dbReference type="EMBL" id="MFUH01000013">
    <property type="protein sequence ID" value="OGI82045.1"/>
    <property type="molecule type" value="Genomic_DNA"/>
</dbReference>
<feature type="binding site" evidence="6">
    <location>
        <position position="188"/>
    </location>
    <ligand>
        <name>substrate</name>
    </ligand>
</feature>
<comment type="function">
    <text evidence="6">Required for the formation of a threonylcarbamoyl group on adenosine at position 37 (t(6)A37) in tRNAs that read codons beginning with adenine. Is involved in the transfer of the threonylcarbamoyl moiety of threonylcarbamoyl-AMP (TC-AMP) to the N6 group of A37, together with TsaE and TsaB. TsaD likely plays a direct catalytic role in this reaction.</text>
</comment>
<evidence type="ECO:0000313" key="10">
    <source>
        <dbReference type="Proteomes" id="UP000179880"/>
    </source>
</evidence>
<proteinExistence type="inferred from homology"/>
<feature type="binding site" evidence="6">
    <location>
        <position position="120"/>
    </location>
    <ligand>
        <name>Fe cation</name>
        <dbReference type="ChEBI" id="CHEBI:24875"/>
    </ligand>
</feature>
<organism evidence="9 10">
    <name type="scientific">Candidatus Nomurabacteria bacterium RIFCSPHIGHO2_02_FULL_42_24</name>
    <dbReference type="NCBI Taxonomy" id="1801757"/>
    <lineage>
        <taxon>Bacteria</taxon>
        <taxon>Candidatus Nomuraibacteriota</taxon>
    </lineage>
</organism>
<dbReference type="PRINTS" id="PR00789">
    <property type="entry name" value="OSIALOPTASE"/>
</dbReference>
<feature type="binding site" evidence="6">
    <location>
        <position position="201"/>
    </location>
    <ligand>
        <name>substrate</name>
    </ligand>
</feature>
<comment type="catalytic activity">
    <reaction evidence="5 6">
        <text>L-threonylcarbamoyladenylate + adenosine(37) in tRNA = N(6)-L-threonylcarbamoyladenosine(37) in tRNA + AMP + H(+)</text>
        <dbReference type="Rhea" id="RHEA:37059"/>
        <dbReference type="Rhea" id="RHEA-COMP:10162"/>
        <dbReference type="Rhea" id="RHEA-COMP:10163"/>
        <dbReference type="ChEBI" id="CHEBI:15378"/>
        <dbReference type="ChEBI" id="CHEBI:73682"/>
        <dbReference type="ChEBI" id="CHEBI:74411"/>
        <dbReference type="ChEBI" id="CHEBI:74418"/>
        <dbReference type="ChEBI" id="CHEBI:456215"/>
        <dbReference type="EC" id="2.3.1.234"/>
    </reaction>
</comment>
<dbReference type="InterPro" id="IPR022450">
    <property type="entry name" value="TsaD"/>
</dbReference>
<feature type="domain" description="Gcp-like" evidence="8">
    <location>
        <begin position="30"/>
        <end position="359"/>
    </location>
</feature>
<evidence type="ECO:0000256" key="6">
    <source>
        <dbReference type="HAMAP-Rule" id="MF_01445"/>
    </source>
</evidence>
<dbReference type="CDD" id="cd24133">
    <property type="entry name" value="ASKHA_NBD_TsaD_bac"/>
    <property type="match status" value="1"/>
</dbReference>
<evidence type="ECO:0000256" key="1">
    <source>
        <dbReference type="ARBA" id="ARBA00022679"/>
    </source>
</evidence>
<keyword evidence="2 6" id="KW-0819">tRNA processing</keyword>
<dbReference type="InterPro" id="IPR000905">
    <property type="entry name" value="Gcp-like_dom"/>
</dbReference>
<feature type="binding site" evidence="6">
    <location>
        <position position="124"/>
    </location>
    <ligand>
        <name>Fe cation</name>
        <dbReference type="ChEBI" id="CHEBI:24875"/>
    </ligand>
</feature>
<sequence length="384" mass="42198">MKILSIETSCDETAISIVEAHGSQQNARFKILANQLASQAKLHARYGGVYPMLAKREHIKNLPLLLKKVLTKAGLNEKKPKIDLIAVTHGPGLEPALWTGITFAQELACKWKIPLVPVNHMEGHFFSAMIKRSQTSKNPRSLTSRNFKFPILALLVSGGHTELVLSKKFLRYKIIGRTLDDAVGEAFDKVARMLGLPYPGGPEISKLAEEGRKSLAPLLNKEGVGGGNSKNYHPASGTPPRRGGDKIVLPRPMLKSPNFDFSFSGLKTAVLYLVRDLGRLTPALKTEIAREFENAVVEVLVTKTIAATRKHGVKTILVGGGVASNKHLQKEMSLVTQRLGVALHFPHPKMFTDNSLMIALAGYFHRNDKKPAINKIRAHGNLHF</sequence>
<dbReference type="Proteomes" id="UP000179880">
    <property type="component" value="Unassembled WGS sequence"/>
</dbReference>
<comment type="cofactor">
    <cofactor evidence="6">
        <name>Fe(2+)</name>
        <dbReference type="ChEBI" id="CHEBI:29033"/>
    </cofactor>
    <text evidence="6">Binds 1 Fe(2+) ion per subunit.</text>
</comment>
<evidence type="ECO:0000256" key="5">
    <source>
        <dbReference type="ARBA" id="ARBA00048117"/>
    </source>
</evidence>
<name>A0A1F6WJZ0_9BACT</name>
<keyword evidence="3 6" id="KW-0479">Metal-binding</keyword>
<dbReference type="PANTHER" id="PTHR11735:SF6">
    <property type="entry name" value="TRNA N6-ADENOSINE THREONYLCARBAMOYLTRANSFERASE, MITOCHONDRIAL"/>
    <property type="match status" value="1"/>
</dbReference>
<dbReference type="Pfam" id="PF00814">
    <property type="entry name" value="TsaD"/>
    <property type="match status" value="1"/>
</dbReference>
<comment type="subcellular location">
    <subcellularLocation>
        <location evidence="6">Cytoplasm</location>
    </subcellularLocation>
</comment>
<keyword evidence="1 6" id="KW-0808">Transferase</keyword>
<dbReference type="GO" id="GO:0061711">
    <property type="term" value="F:tRNA N(6)-L-threonylcarbamoyladenine synthase activity"/>
    <property type="evidence" value="ECO:0007669"/>
    <property type="project" value="UniProtKB-EC"/>
</dbReference>
<feature type="region of interest" description="Disordered" evidence="7">
    <location>
        <begin position="223"/>
        <end position="243"/>
    </location>
</feature>
<evidence type="ECO:0000313" key="9">
    <source>
        <dbReference type="EMBL" id="OGI82045.1"/>
    </source>
</evidence>
<keyword evidence="6" id="KW-0963">Cytoplasm</keyword>
<feature type="binding site" evidence="6">
    <location>
        <begin position="155"/>
        <end position="159"/>
    </location>
    <ligand>
        <name>substrate</name>
    </ligand>
</feature>
<dbReference type="PANTHER" id="PTHR11735">
    <property type="entry name" value="TRNA N6-ADENOSINE THREONYLCARBAMOYLTRANSFERASE"/>
    <property type="match status" value="1"/>
</dbReference>
<comment type="caution">
    <text evidence="9">The sequence shown here is derived from an EMBL/GenBank/DDBJ whole genome shotgun (WGS) entry which is preliminary data.</text>
</comment>
<feature type="binding site" evidence="6">
    <location>
        <position position="353"/>
    </location>
    <ligand>
        <name>Fe cation</name>
        <dbReference type="ChEBI" id="CHEBI:24875"/>
    </ligand>
</feature>
<evidence type="ECO:0000256" key="7">
    <source>
        <dbReference type="SAM" id="MobiDB-lite"/>
    </source>
</evidence>
<evidence type="ECO:0000259" key="8">
    <source>
        <dbReference type="Pfam" id="PF00814"/>
    </source>
</evidence>
<evidence type="ECO:0000256" key="2">
    <source>
        <dbReference type="ARBA" id="ARBA00022694"/>
    </source>
</evidence>
<keyword evidence="6" id="KW-0408">Iron</keyword>
<dbReference type="HAMAP" id="MF_01445">
    <property type="entry name" value="TsaD"/>
    <property type="match status" value="1"/>
</dbReference>
<dbReference type="NCBIfam" id="TIGR00329">
    <property type="entry name" value="gcp_kae1"/>
    <property type="match status" value="1"/>
</dbReference>
<dbReference type="Gene3D" id="3.30.420.40">
    <property type="match status" value="2"/>
</dbReference>
<dbReference type="AlphaFoldDB" id="A0A1F6WJZ0"/>
<dbReference type="GO" id="GO:0002949">
    <property type="term" value="P:tRNA threonylcarbamoyladenosine modification"/>
    <property type="evidence" value="ECO:0007669"/>
    <property type="project" value="UniProtKB-UniRule"/>
</dbReference>
<accession>A0A1F6WJZ0</accession>
<evidence type="ECO:0000256" key="3">
    <source>
        <dbReference type="ARBA" id="ARBA00022723"/>
    </source>
</evidence>
<comment type="similarity">
    <text evidence="6">Belongs to the KAE1 / TsaD family.</text>
</comment>
<reference evidence="9 10" key="1">
    <citation type="journal article" date="2016" name="Nat. Commun.">
        <title>Thousands of microbial genomes shed light on interconnected biogeochemical processes in an aquifer system.</title>
        <authorList>
            <person name="Anantharaman K."/>
            <person name="Brown C.T."/>
            <person name="Hug L.A."/>
            <person name="Sharon I."/>
            <person name="Castelle C.J."/>
            <person name="Probst A.J."/>
            <person name="Thomas B.C."/>
            <person name="Singh A."/>
            <person name="Wilkins M.J."/>
            <person name="Karaoz U."/>
            <person name="Brodie E.L."/>
            <person name="Williams K.H."/>
            <person name="Hubbard S.S."/>
            <person name="Banfield J.F."/>
        </authorList>
    </citation>
    <scope>NUCLEOTIDE SEQUENCE [LARGE SCALE GENOMIC DNA]</scope>
</reference>
<dbReference type="SUPFAM" id="SSF53067">
    <property type="entry name" value="Actin-like ATPase domain"/>
    <property type="match status" value="2"/>
</dbReference>
<dbReference type="GO" id="GO:0005506">
    <property type="term" value="F:iron ion binding"/>
    <property type="evidence" value="ECO:0007669"/>
    <property type="project" value="UniProtKB-UniRule"/>
</dbReference>